<dbReference type="Gene3D" id="3.30.200.20">
    <property type="entry name" value="Phosphorylase Kinase, domain 1"/>
    <property type="match status" value="1"/>
</dbReference>
<reference evidence="6 7" key="1">
    <citation type="submission" date="2020-11" db="EMBL/GenBank/DDBJ databases">
        <title>Streptomyces spirodelae sp. nov., isolated from duckweed.</title>
        <authorList>
            <person name="Saimee Y."/>
            <person name="Duangmal K."/>
        </authorList>
    </citation>
    <scope>NUCLEOTIDE SEQUENCE [LARGE SCALE GENOMIC DNA]</scope>
    <source>
        <strain evidence="6 7">S16-07</strain>
    </source>
</reference>
<dbReference type="GO" id="GO:0016301">
    <property type="term" value="F:kinase activity"/>
    <property type="evidence" value="ECO:0007669"/>
    <property type="project" value="UniProtKB-KW"/>
</dbReference>
<proteinExistence type="predicted"/>
<dbReference type="InterPro" id="IPR011009">
    <property type="entry name" value="Kinase-like_dom_sf"/>
</dbReference>
<name>A0ABS3XHX3_9ACTN</name>
<evidence type="ECO:0000256" key="1">
    <source>
        <dbReference type="ARBA" id="ARBA00022679"/>
    </source>
</evidence>
<dbReference type="EMBL" id="JADKMA010000156">
    <property type="protein sequence ID" value="MBO8194933.1"/>
    <property type="molecule type" value="Genomic_DNA"/>
</dbReference>
<evidence type="ECO:0000259" key="5">
    <source>
        <dbReference type="PROSITE" id="PS50011"/>
    </source>
</evidence>
<dbReference type="InterPro" id="IPR000719">
    <property type="entry name" value="Prot_kinase_dom"/>
</dbReference>
<dbReference type="Pfam" id="PF00069">
    <property type="entry name" value="Pkinase"/>
    <property type="match status" value="1"/>
</dbReference>
<dbReference type="SUPFAM" id="SSF56112">
    <property type="entry name" value="Protein kinase-like (PK-like)"/>
    <property type="match status" value="1"/>
</dbReference>
<accession>A0ABS3XHX3</accession>
<feature type="non-terminal residue" evidence="6">
    <location>
        <position position="199"/>
    </location>
</feature>
<dbReference type="PANTHER" id="PTHR43289">
    <property type="entry name" value="MITOGEN-ACTIVATED PROTEIN KINASE KINASE KINASE 20-RELATED"/>
    <property type="match status" value="1"/>
</dbReference>
<dbReference type="RefSeq" id="WP_209242075.1">
    <property type="nucleotide sequence ID" value="NZ_JADKMA010000156.1"/>
</dbReference>
<organism evidence="6 7">
    <name type="scientific">Streptomyces oryzae</name>
    <dbReference type="NCBI Taxonomy" id="1434886"/>
    <lineage>
        <taxon>Bacteria</taxon>
        <taxon>Bacillati</taxon>
        <taxon>Actinomycetota</taxon>
        <taxon>Actinomycetes</taxon>
        <taxon>Kitasatosporales</taxon>
        <taxon>Streptomycetaceae</taxon>
        <taxon>Streptomyces</taxon>
    </lineage>
</organism>
<protein>
    <submittedName>
        <fullName evidence="6">Protein kinase</fullName>
    </submittedName>
</protein>
<dbReference type="PANTHER" id="PTHR43289:SF34">
    <property type="entry name" value="SERINE_THREONINE-PROTEIN KINASE YBDM-RELATED"/>
    <property type="match status" value="1"/>
</dbReference>
<keyword evidence="2" id="KW-0547">Nucleotide-binding</keyword>
<keyword evidence="4" id="KW-0067">ATP-binding</keyword>
<sequence length="199" mass="20335">MIEGIARLRETDPRRLGPFRLFGVLGQGGAGAVYLGRGTPRRGARKRAAAVRAVRPELLRDRQLRARLRQETARVANAVDSPFVADFLGCELDSEQPWTAEAFVPGVSLSALVATYGPLPEMSVRALGGALARALAELHAAGTAHGDLRAANVLLTAEGPRVVDYGIALGRSSAGFGGAGGVGGFGGVSGFGGAGGFGG</sequence>
<keyword evidence="7" id="KW-1185">Reference proteome</keyword>
<evidence type="ECO:0000313" key="6">
    <source>
        <dbReference type="EMBL" id="MBO8194933.1"/>
    </source>
</evidence>
<dbReference type="Gene3D" id="1.10.510.10">
    <property type="entry name" value="Transferase(Phosphotransferase) domain 1"/>
    <property type="match status" value="1"/>
</dbReference>
<dbReference type="SMART" id="SM00220">
    <property type="entry name" value="S_TKc"/>
    <property type="match status" value="1"/>
</dbReference>
<evidence type="ECO:0000313" key="7">
    <source>
        <dbReference type="Proteomes" id="UP001519064"/>
    </source>
</evidence>
<comment type="caution">
    <text evidence="6">The sequence shown here is derived from an EMBL/GenBank/DDBJ whole genome shotgun (WGS) entry which is preliminary data.</text>
</comment>
<feature type="domain" description="Protein kinase" evidence="5">
    <location>
        <begin position="19"/>
        <end position="199"/>
    </location>
</feature>
<evidence type="ECO:0000256" key="3">
    <source>
        <dbReference type="ARBA" id="ARBA00022777"/>
    </source>
</evidence>
<dbReference type="PROSITE" id="PS50011">
    <property type="entry name" value="PROTEIN_KINASE_DOM"/>
    <property type="match status" value="1"/>
</dbReference>
<gene>
    <name evidence="6" type="ORF">ITI46_25225</name>
</gene>
<keyword evidence="1" id="KW-0808">Transferase</keyword>
<evidence type="ECO:0000256" key="4">
    <source>
        <dbReference type="ARBA" id="ARBA00022840"/>
    </source>
</evidence>
<dbReference type="Proteomes" id="UP001519064">
    <property type="component" value="Unassembled WGS sequence"/>
</dbReference>
<keyword evidence="3 6" id="KW-0418">Kinase</keyword>
<evidence type="ECO:0000256" key="2">
    <source>
        <dbReference type="ARBA" id="ARBA00022741"/>
    </source>
</evidence>